<dbReference type="SUPFAM" id="SSF82771">
    <property type="entry name" value="GIY-YIG endonuclease"/>
    <property type="match status" value="1"/>
</dbReference>
<dbReference type="InterPro" id="IPR000305">
    <property type="entry name" value="GIY-YIG_endonuc"/>
</dbReference>
<dbReference type="SMART" id="SM00278">
    <property type="entry name" value="HhH1"/>
    <property type="match status" value="2"/>
</dbReference>
<dbReference type="InterPro" id="IPR003583">
    <property type="entry name" value="Hlx-hairpin-Hlx_DNA-bd_motif"/>
</dbReference>
<dbReference type="GO" id="GO:0005737">
    <property type="term" value="C:cytoplasm"/>
    <property type="evidence" value="ECO:0007669"/>
    <property type="project" value="UniProtKB-SubCell"/>
</dbReference>
<evidence type="ECO:0000256" key="6">
    <source>
        <dbReference type="ARBA" id="ARBA00023236"/>
    </source>
</evidence>
<reference evidence="13 14" key="1">
    <citation type="submission" date="2019-11" db="EMBL/GenBank/DDBJ databases">
        <authorList>
            <person name="Cho J.-C."/>
        </authorList>
    </citation>
    <scope>NUCLEOTIDE SEQUENCE [LARGE SCALE GENOMIC DNA]</scope>
    <source>
        <strain evidence="12 13">JH1073</strain>
        <strain evidence="11 14">JH702</strain>
    </source>
</reference>
<comment type="subunit">
    <text evidence="7">Interacts with UvrB in an incision complex.</text>
</comment>
<evidence type="ECO:0000313" key="11">
    <source>
        <dbReference type="EMBL" id="MDG0866008.1"/>
    </source>
</evidence>
<dbReference type="Gene3D" id="3.40.1440.10">
    <property type="entry name" value="GIY-YIG endonuclease"/>
    <property type="match status" value="1"/>
</dbReference>
<reference evidence="12" key="2">
    <citation type="journal article" date="2023" name="Nat. Commun.">
        <title>Cultivation of marine bacteria of the SAR202 clade.</title>
        <authorList>
            <person name="Lim Y."/>
            <person name="Seo J.H."/>
            <person name="Giovannoni S.J."/>
            <person name="Kang I."/>
            <person name="Cho J.C."/>
        </authorList>
    </citation>
    <scope>NUCLEOTIDE SEQUENCE</scope>
    <source>
        <strain evidence="12">JH1073</strain>
    </source>
</reference>
<dbReference type="InterPro" id="IPR004791">
    <property type="entry name" value="UvrC"/>
</dbReference>
<feature type="domain" description="UvrC family homology region profile" evidence="10">
    <location>
        <begin position="257"/>
        <end position="494"/>
    </location>
</feature>
<comment type="similarity">
    <text evidence="7">Belongs to the UvrC family.</text>
</comment>
<dbReference type="Pfam" id="PF22920">
    <property type="entry name" value="UvrC_RNaseH"/>
    <property type="match status" value="1"/>
</dbReference>
<dbReference type="PANTHER" id="PTHR30562">
    <property type="entry name" value="UVRC/OXIDOREDUCTASE"/>
    <property type="match status" value="1"/>
</dbReference>
<evidence type="ECO:0000256" key="1">
    <source>
        <dbReference type="ARBA" id="ARBA00022490"/>
    </source>
</evidence>
<dbReference type="Pfam" id="PF08459">
    <property type="entry name" value="UvrC_RNaseH_dom"/>
    <property type="match status" value="1"/>
</dbReference>
<dbReference type="EMBL" id="CP046147">
    <property type="protein sequence ID" value="WFG39263.1"/>
    <property type="molecule type" value="Genomic_DNA"/>
</dbReference>
<dbReference type="PROSITE" id="PS50164">
    <property type="entry name" value="GIY_YIG"/>
    <property type="match status" value="1"/>
</dbReference>
<proteinExistence type="inferred from homology"/>
<evidence type="ECO:0000256" key="5">
    <source>
        <dbReference type="ARBA" id="ARBA00023204"/>
    </source>
</evidence>
<dbReference type="SMART" id="SM00465">
    <property type="entry name" value="GIYc"/>
    <property type="match status" value="1"/>
</dbReference>
<dbReference type="CDD" id="cd10434">
    <property type="entry name" value="GIY-YIG_UvrC_Cho"/>
    <property type="match status" value="1"/>
</dbReference>
<comment type="subcellular location">
    <subcellularLocation>
        <location evidence="7">Cytoplasm</location>
    </subcellularLocation>
</comment>
<keyword evidence="2 7" id="KW-0227">DNA damage</keyword>
<evidence type="ECO:0000259" key="10">
    <source>
        <dbReference type="PROSITE" id="PS50165"/>
    </source>
</evidence>
<dbReference type="Pfam" id="PF14520">
    <property type="entry name" value="HHH_5"/>
    <property type="match status" value="1"/>
</dbReference>
<dbReference type="GO" id="GO:0006289">
    <property type="term" value="P:nucleotide-excision repair"/>
    <property type="evidence" value="ECO:0007669"/>
    <property type="project" value="UniProtKB-UniRule"/>
</dbReference>
<evidence type="ECO:0000313" key="13">
    <source>
        <dbReference type="Proteomes" id="UP001219901"/>
    </source>
</evidence>
<dbReference type="SUPFAM" id="SSF46600">
    <property type="entry name" value="C-terminal UvrC-binding domain of UvrB"/>
    <property type="match status" value="1"/>
</dbReference>
<dbReference type="NCBIfam" id="TIGR00194">
    <property type="entry name" value="uvrC"/>
    <property type="match status" value="1"/>
</dbReference>
<dbReference type="SUPFAM" id="SSF47781">
    <property type="entry name" value="RuvA domain 2-like"/>
    <property type="match status" value="1"/>
</dbReference>
<evidence type="ECO:0000256" key="3">
    <source>
        <dbReference type="ARBA" id="ARBA00022769"/>
    </source>
</evidence>
<dbReference type="InterPro" id="IPR047296">
    <property type="entry name" value="GIY-YIG_UvrC_Cho"/>
</dbReference>
<dbReference type="HAMAP" id="MF_00203">
    <property type="entry name" value="UvrC"/>
    <property type="match status" value="1"/>
</dbReference>
<keyword evidence="6 7" id="KW-0742">SOS response</keyword>
<accession>A0AAJ6CSG8</accession>
<name>A0AAJ6CSG8_9CHLR</name>
<dbReference type="InterPro" id="IPR010994">
    <property type="entry name" value="RuvA_2-like"/>
</dbReference>
<evidence type="ECO:0000256" key="7">
    <source>
        <dbReference type="HAMAP-Rule" id="MF_00203"/>
    </source>
</evidence>
<dbReference type="InterPro" id="IPR038476">
    <property type="entry name" value="UvrC_RNase_H_dom_sf"/>
</dbReference>
<dbReference type="GO" id="GO:0003677">
    <property type="term" value="F:DNA binding"/>
    <property type="evidence" value="ECO:0007669"/>
    <property type="project" value="UniProtKB-UniRule"/>
</dbReference>
<dbReference type="InterPro" id="IPR036876">
    <property type="entry name" value="UVR_dom_sf"/>
</dbReference>
<dbReference type="InterPro" id="IPR001162">
    <property type="entry name" value="UvrC_RNase_H_dom"/>
</dbReference>
<dbReference type="PANTHER" id="PTHR30562:SF1">
    <property type="entry name" value="UVRABC SYSTEM PROTEIN C"/>
    <property type="match status" value="1"/>
</dbReference>
<sequence>MPASTRTFSTRLAAVPLKPGVYIHRDSSGKVLYVGKSSSLRNRLRSYFGSKKNLDAKTTELVSRIADFEFIVTESEQEALLLENSLIKKHKPRFNVRLKDDKTYPYIKVDLAEDFPRVYVTRRTANDGARYFGPFASAGSVRKTLDLLKRLFPYRSCTKAITGTDDRPCLEFHIKRCVAPCTGYASQVDYSKVIDQVLMFLEGNTKEVVSELEAAMHQASDELEFERAGALRDRLKAIERVYEGQKVVGLGRENLDVIGAAYGGEEAWVEIFFVRQGNLVGRDHFTMSGTRDESGDEILARFIEQFYTSASHVPRRVLVPEQISREQVIQEWLETRRDGPVEIATPQRGAKRRLLQMVSDNAAQGLEQLKLKWISDSTRMESAMSELQEQLNLPHLPSRIECYDISHIQGTNTVASMSVFKEGKPLSSDYRRFKIKSHDGNDDFASMKEVLTRRFSRLKNAREGGEENASFAASPDLVLIDGGKGQLSSAVEAMLHLGLQDIQLASIAKREEEIFLPDAAEPVIMPRNSQGLFLLQRARDEAHRFAITFHRNLRGKSSVKSALDLVPGVGPKRRKMLIRTFGSVKGIREASEDQIAAAPGMTEKVARQIKEHL</sequence>
<evidence type="ECO:0000313" key="14">
    <source>
        <dbReference type="Proteomes" id="UP001321249"/>
    </source>
</evidence>
<dbReference type="Proteomes" id="UP001321249">
    <property type="component" value="Unassembled WGS sequence"/>
</dbReference>
<evidence type="ECO:0000259" key="9">
    <source>
        <dbReference type="PROSITE" id="PS50164"/>
    </source>
</evidence>
<evidence type="ECO:0000256" key="4">
    <source>
        <dbReference type="ARBA" id="ARBA00022881"/>
    </source>
</evidence>
<gene>
    <name evidence="7 12" type="primary">uvrC</name>
    <name evidence="11" type="ORF">GKO46_02855</name>
    <name evidence="12" type="ORF">GKO48_06405</name>
</gene>
<reference evidence="13" key="3">
    <citation type="submission" date="2023-06" db="EMBL/GenBank/DDBJ databases">
        <title>Pangenomics reveal diversification of enzyme families and niche specialization in globally abundant SAR202 bacteria.</title>
        <authorList>
            <person name="Saw J.H.W."/>
        </authorList>
    </citation>
    <scope>NUCLEOTIDE SEQUENCE [LARGE SCALE GENOMIC DNA]</scope>
    <source>
        <strain evidence="13">JH1073</strain>
    </source>
</reference>
<dbReference type="RefSeq" id="WP_342822781.1">
    <property type="nucleotide sequence ID" value="NZ_CP046146.1"/>
</dbReference>
<feature type="domain" description="UVR" evidence="8">
    <location>
        <begin position="206"/>
        <end position="241"/>
    </location>
</feature>
<protein>
    <recommendedName>
        <fullName evidence="7">UvrABC system protein C</fullName>
        <shortName evidence="7">Protein UvrC</shortName>
    </recommendedName>
    <alternativeName>
        <fullName evidence="7">Excinuclease ABC subunit C</fullName>
    </alternativeName>
</protein>
<keyword evidence="13" id="KW-1185">Reference proteome</keyword>
<comment type="function">
    <text evidence="7">The UvrABC repair system catalyzes the recognition and processing of DNA lesions. UvrC both incises the 5' and 3' sides of the lesion. The N-terminal half is responsible for the 3' incision and the C-terminal half is responsible for the 5' incision.</text>
</comment>
<keyword evidence="3 7" id="KW-0228">DNA excision</keyword>
<dbReference type="GO" id="GO:0009380">
    <property type="term" value="C:excinuclease repair complex"/>
    <property type="evidence" value="ECO:0007669"/>
    <property type="project" value="InterPro"/>
</dbReference>
<dbReference type="AlphaFoldDB" id="A0AAJ6CSG8"/>
<dbReference type="Proteomes" id="UP001219901">
    <property type="component" value="Chromosome"/>
</dbReference>
<dbReference type="PROSITE" id="PS50151">
    <property type="entry name" value="UVR"/>
    <property type="match status" value="1"/>
</dbReference>
<evidence type="ECO:0000259" key="8">
    <source>
        <dbReference type="PROSITE" id="PS50151"/>
    </source>
</evidence>
<dbReference type="NCBIfam" id="NF001824">
    <property type="entry name" value="PRK00558.1-5"/>
    <property type="match status" value="1"/>
</dbReference>
<dbReference type="InterPro" id="IPR050066">
    <property type="entry name" value="UvrABC_protein_C"/>
</dbReference>
<dbReference type="Gene3D" id="1.10.150.20">
    <property type="entry name" value="5' to 3' exonuclease, C-terminal subdomain"/>
    <property type="match status" value="1"/>
</dbReference>
<keyword evidence="4 7" id="KW-0267">Excision nuclease</keyword>
<dbReference type="InterPro" id="IPR035901">
    <property type="entry name" value="GIY-YIG_endonuc_sf"/>
</dbReference>
<dbReference type="FunFam" id="3.40.1440.10:FF:000001">
    <property type="entry name" value="UvrABC system protein C"/>
    <property type="match status" value="1"/>
</dbReference>
<dbReference type="PROSITE" id="PS50165">
    <property type="entry name" value="UVRC"/>
    <property type="match status" value="1"/>
</dbReference>
<dbReference type="Pfam" id="PF01541">
    <property type="entry name" value="GIY-YIG"/>
    <property type="match status" value="1"/>
</dbReference>
<dbReference type="Gene3D" id="4.10.860.10">
    <property type="entry name" value="UVR domain"/>
    <property type="match status" value="1"/>
</dbReference>
<dbReference type="Gene3D" id="3.30.420.340">
    <property type="entry name" value="UvrC, RNAse H endonuclease domain"/>
    <property type="match status" value="1"/>
</dbReference>
<keyword evidence="5 7" id="KW-0234">DNA repair</keyword>
<evidence type="ECO:0000256" key="2">
    <source>
        <dbReference type="ARBA" id="ARBA00022763"/>
    </source>
</evidence>
<feature type="domain" description="GIY-YIG" evidence="9">
    <location>
        <begin position="17"/>
        <end position="96"/>
    </location>
</feature>
<dbReference type="FunFam" id="3.30.420.340:FF:000001">
    <property type="entry name" value="UvrABC system protein C"/>
    <property type="match status" value="1"/>
</dbReference>
<dbReference type="GO" id="GO:0009381">
    <property type="term" value="F:excinuclease ABC activity"/>
    <property type="evidence" value="ECO:0007669"/>
    <property type="project" value="UniProtKB-UniRule"/>
</dbReference>
<evidence type="ECO:0000313" key="12">
    <source>
        <dbReference type="EMBL" id="WFG39263.1"/>
    </source>
</evidence>
<keyword evidence="1 7" id="KW-0963">Cytoplasm</keyword>
<dbReference type="GO" id="GO:0009432">
    <property type="term" value="P:SOS response"/>
    <property type="evidence" value="ECO:0007669"/>
    <property type="project" value="UniProtKB-UniRule"/>
</dbReference>
<dbReference type="Pfam" id="PF02151">
    <property type="entry name" value="UVR"/>
    <property type="match status" value="1"/>
</dbReference>
<organism evidence="12 13">
    <name type="scientific">Candidatus Lucifugimonas marina</name>
    <dbReference type="NCBI Taxonomy" id="3038979"/>
    <lineage>
        <taxon>Bacteria</taxon>
        <taxon>Bacillati</taxon>
        <taxon>Chloroflexota</taxon>
        <taxon>Dehalococcoidia</taxon>
        <taxon>SAR202 cluster</taxon>
        <taxon>Candidatus Lucifugimonadales</taxon>
        <taxon>Candidatus Lucifugimonadaceae</taxon>
        <taxon>Candidatus Lucifugimonas</taxon>
    </lineage>
</organism>
<dbReference type="InterPro" id="IPR001943">
    <property type="entry name" value="UVR_dom"/>
</dbReference>
<dbReference type="EMBL" id="WMBE01000001">
    <property type="protein sequence ID" value="MDG0866008.1"/>
    <property type="molecule type" value="Genomic_DNA"/>
</dbReference>